<proteinExistence type="predicted"/>
<evidence type="ECO:0000313" key="2">
    <source>
        <dbReference type="Proteomes" id="UP000001504"/>
    </source>
</evidence>
<evidence type="ECO:0000313" key="1">
    <source>
        <dbReference type="EMBL" id="ADD81139.1"/>
    </source>
</evidence>
<reference evidence="1 2" key="1">
    <citation type="journal article" date="2011" name="Appl. Environ. Microbiol.">
        <title>Genomic and functional analyses of Rhodococcus equi phages ReqiPepy6, ReqiPoco6, ReqiPine5, and ReqiDocB7.</title>
        <authorList>
            <person name="Summer E.J."/>
            <person name="Liu M."/>
            <person name="Gill J.J."/>
            <person name="Grant M."/>
            <person name="Chan-Cortes T.N."/>
            <person name="Ferguson L."/>
            <person name="Janes C."/>
            <person name="Lange K."/>
            <person name="Bertoli M."/>
            <person name="Moore C."/>
            <person name="Orchard R.C."/>
            <person name="Cohen N."/>
            <person name="Young R."/>
        </authorList>
    </citation>
    <scope>NUCLEOTIDE SEQUENCE [LARGE SCALE GENOMIC DNA]</scope>
</reference>
<dbReference type="Proteomes" id="UP000001504">
    <property type="component" value="Segment"/>
</dbReference>
<dbReference type="EMBL" id="GU580943">
    <property type="protein sequence ID" value="ADD81139.1"/>
    <property type="molecule type" value="Genomic_DNA"/>
</dbReference>
<keyword evidence="2" id="KW-1185">Reference proteome</keyword>
<dbReference type="GeneID" id="18564145"/>
<gene>
    <name evidence="1" type="ORF">ReqiPine5gene34</name>
</gene>
<sequence length="116" mass="12833">MATTPPGDTDLERECEAILSKSVYYDIEFGPHILKARVPSPAALRAFTCALSNKVSTKVRTDHMSRFIQQHLAPESLDVYLETAMDPDAGLDKDAMFRVYKKIATSGTARPFGPSR</sequence>
<dbReference type="InterPro" id="IPR056927">
    <property type="entry name" value="Phage_TAC"/>
</dbReference>
<protein>
    <submittedName>
        <fullName evidence="1">Gp34</fullName>
    </submittedName>
</protein>
<organism evidence="1 2">
    <name type="scientific">Rhodococcus phage ReqiPine5</name>
    <dbReference type="NCBI Taxonomy" id="691963"/>
    <lineage>
        <taxon>Viruses</taxon>
        <taxon>Duplodnaviria</taxon>
        <taxon>Heunggongvirae</taxon>
        <taxon>Uroviricota</taxon>
        <taxon>Caudoviricetes</taxon>
        <taxon>Caudoviricetes incertae sedis</taxon>
        <taxon>Reqipinevirus</taxon>
        <taxon>Reqipinevirus reqipine5</taxon>
    </lineage>
</organism>
<dbReference type="KEGG" id="vg:18564145"/>
<name>D4P809_9CAUD</name>
<accession>D4P809</accession>
<dbReference type="Pfam" id="PF23781">
    <property type="entry name" value="Phage_TAC_16"/>
    <property type="match status" value="1"/>
</dbReference>
<dbReference type="RefSeq" id="YP_009016215.1">
    <property type="nucleotide sequence ID" value="NC_023722.1"/>
</dbReference>